<evidence type="ECO:0000313" key="2">
    <source>
        <dbReference type="Proteomes" id="UP000322997"/>
    </source>
</evidence>
<name>A0A5D4S0D3_9BACI</name>
<dbReference type="Pfam" id="PF06042">
    <property type="entry name" value="NTP_transf_6"/>
    <property type="match status" value="1"/>
</dbReference>
<dbReference type="PANTHER" id="PTHR39166:SF1">
    <property type="entry name" value="BLL1166 PROTEIN"/>
    <property type="match status" value="1"/>
</dbReference>
<comment type="caution">
    <text evidence="1">The sequence shown here is derived from an EMBL/GenBank/DDBJ whole genome shotgun (WGS) entry which is preliminary data.</text>
</comment>
<organism evidence="1 2">
    <name type="scientific">Rossellomorea marisflavi</name>
    <dbReference type="NCBI Taxonomy" id="189381"/>
    <lineage>
        <taxon>Bacteria</taxon>
        <taxon>Bacillati</taxon>
        <taxon>Bacillota</taxon>
        <taxon>Bacilli</taxon>
        <taxon>Bacillales</taxon>
        <taxon>Bacillaceae</taxon>
        <taxon>Rossellomorea</taxon>
    </lineage>
</organism>
<dbReference type="PANTHER" id="PTHR39166">
    <property type="entry name" value="BLL1166 PROTEIN"/>
    <property type="match status" value="1"/>
</dbReference>
<proteinExistence type="predicted"/>
<dbReference type="EMBL" id="VTEQ01000001">
    <property type="protein sequence ID" value="TYS56091.1"/>
    <property type="molecule type" value="Genomic_DNA"/>
</dbReference>
<accession>A0A5D4S0D3</accession>
<evidence type="ECO:0000313" key="1">
    <source>
        <dbReference type="EMBL" id="TYS56091.1"/>
    </source>
</evidence>
<dbReference type="Proteomes" id="UP000322997">
    <property type="component" value="Unassembled WGS sequence"/>
</dbReference>
<sequence length="193" mass="22124">MEMKTESEISQMIKHDPWMMNILKVTAELGLPDGWVCAGFVRNKVWNHLHGRGREPLNDIDVVYYDPSDTDEETEKKIEVQLLKSVPHAPWSVKNQARMHEVNGDDPYASTADAISKFPETATSVAVRINDSQALQLLAPWGIDDLVTMELRPTPHFQEKPDGHTVYEKRIHEKGWNKKWPMVKVFTRGGSYE</sequence>
<reference evidence="1 2" key="1">
    <citation type="submission" date="2019-08" db="EMBL/GenBank/DDBJ databases">
        <title>Bacillus genomes from the desert of Cuatro Cienegas, Coahuila.</title>
        <authorList>
            <person name="Olmedo-Alvarez G."/>
        </authorList>
    </citation>
    <scope>NUCLEOTIDE SEQUENCE [LARGE SCALE GENOMIC DNA]</scope>
    <source>
        <strain evidence="1 2">CH108_3D</strain>
    </source>
</reference>
<dbReference type="GO" id="GO:0016740">
    <property type="term" value="F:transferase activity"/>
    <property type="evidence" value="ECO:0007669"/>
    <property type="project" value="UniProtKB-KW"/>
</dbReference>
<dbReference type="InterPro" id="IPR009267">
    <property type="entry name" value="NTP_transf_6"/>
</dbReference>
<keyword evidence="1" id="KW-0808">Transferase</keyword>
<gene>
    <name evidence="1" type="ORF">FZC83_00510</name>
</gene>
<protein>
    <submittedName>
        <fullName evidence="1">Nucleotidyltransferase family protein</fullName>
    </submittedName>
</protein>
<dbReference type="AlphaFoldDB" id="A0A5D4S0D3"/>